<gene>
    <name evidence="2" type="ORF">SAMN04489832_6773</name>
</gene>
<name>A0A1N6B6Z0_9ACTN</name>
<dbReference type="InterPro" id="IPR011042">
    <property type="entry name" value="6-blade_b-propeller_TolB-like"/>
</dbReference>
<dbReference type="STRING" id="709881.SAMN04489832_6773"/>
<keyword evidence="1" id="KW-0812">Transmembrane</keyword>
<dbReference type="AlphaFoldDB" id="A0A1N6B6Z0"/>
<evidence type="ECO:0000313" key="3">
    <source>
        <dbReference type="Proteomes" id="UP000185124"/>
    </source>
</evidence>
<proteinExistence type="predicted"/>
<evidence type="ECO:0000313" key="2">
    <source>
        <dbReference type="EMBL" id="SIN41774.1"/>
    </source>
</evidence>
<protein>
    <recommendedName>
        <fullName evidence="4">WD40-like Beta Propeller Repeat</fullName>
    </recommendedName>
</protein>
<organism evidence="2 3">
    <name type="scientific">Micromonospora cremea</name>
    <dbReference type="NCBI Taxonomy" id="709881"/>
    <lineage>
        <taxon>Bacteria</taxon>
        <taxon>Bacillati</taxon>
        <taxon>Actinomycetota</taxon>
        <taxon>Actinomycetes</taxon>
        <taxon>Micromonosporales</taxon>
        <taxon>Micromonosporaceae</taxon>
        <taxon>Micromonospora</taxon>
    </lineage>
</organism>
<keyword evidence="3" id="KW-1185">Reference proteome</keyword>
<dbReference type="RefSeq" id="WP_244298803.1">
    <property type="nucleotide sequence ID" value="NZ_FSQT01000002.1"/>
</dbReference>
<keyword evidence="1" id="KW-0472">Membrane</keyword>
<dbReference type="EMBL" id="FSQT01000002">
    <property type="protein sequence ID" value="SIN41774.1"/>
    <property type="molecule type" value="Genomic_DNA"/>
</dbReference>
<feature type="transmembrane region" description="Helical" evidence="1">
    <location>
        <begin position="26"/>
        <end position="50"/>
    </location>
</feature>
<feature type="transmembrane region" description="Helical" evidence="1">
    <location>
        <begin position="356"/>
        <end position="377"/>
    </location>
</feature>
<reference evidence="3" key="1">
    <citation type="submission" date="2016-12" db="EMBL/GenBank/DDBJ databases">
        <authorList>
            <person name="Varghese N."/>
            <person name="Submissions S."/>
        </authorList>
    </citation>
    <scope>NUCLEOTIDE SEQUENCE [LARGE SCALE GENOMIC DNA]</scope>
    <source>
        <strain evidence="3">DSM 45599</strain>
    </source>
</reference>
<dbReference type="SUPFAM" id="SSF63829">
    <property type="entry name" value="Calcium-dependent phosphotriesterase"/>
    <property type="match status" value="1"/>
</dbReference>
<dbReference type="Gene3D" id="2.120.10.30">
    <property type="entry name" value="TolB, C-terminal domain"/>
    <property type="match status" value="1"/>
</dbReference>
<dbReference type="Proteomes" id="UP000185124">
    <property type="component" value="Unassembled WGS sequence"/>
</dbReference>
<sequence>MGEAAGHGRGEEGGAMRVRGRHARAGTALATLLVGAVPLALLLVPGAALAGAPGAGTPVCQVRDDRLREISGMVATDDGYVVVNDGADDESRRRIFFLDRRCAVVRTVAYPSRPRDTEDLAVGPDGTIWVADIGDNDRTRETVALWRLAPDADRPVLHRMTYPDRPHDAEALLLDADGRPLIVTKGGSGTVLLYAPTTALRAAATTPLAPVGQVVLPASTTSSPFSFLGRGVVTGAASAPDGRRVVLRTYADAFEYDVPDGDLVAALTSGVPRVTPLPDEPQGESITYSRDGRSLLTVSESAGQPQGTDPAILRYPATTGTAVAPRPTESTTAGPLAPTAARPAAVDVGVEGDRTWPLVTGAGTLLALVGLAGVLWWRHTARR</sequence>
<keyword evidence="1" id="KW-1133">Transmembrane helix</keyword>
<evidence type="ECO:0008006" key="4">
    <source>
        <dbReference type="Google" id="ProtNLM"/>
    </source>
</evidence>
<accession>A0A1N6B6Z0</accession>
<evidence type="ECO:0000256" key="1">
    <source>
        <dbReference type="SAM" id="Phobius"/>
    </source>
</evidence>